<dbReference type="AlphaFoldDB" id="A0A4V1C615"/>
<evidence type="ECO:0008006" key="4">
    <source>
        <dbReference type="Google" id="ProtNLM"/>
    </source>
</evidence>
<dbReference type="EMBL" id="CP034206">
    <property type="protein sequence ID" value="QBZ58305.1"/>
    <property type="molecule type" value="Genomic_DNA"/>
</dbReference>
<evidence type="ECO:0000313" key="2">
    <source>
        <dbReference type="EMBL" id="QBZ58305.1"/>
    </source>
</evidence>
<feature type="chain" id="PRO_5020910433" description="WSC domain-containing protein" evidence="1">
    <location>
        <begin position="19"/>
        <end position="80"/>
    </location>
</feature>
<evidence type="ECO:0000313" key="3">
    <source>
        <dbReference type="Proteomes" id="UP000294847"/>
    </source>
</evidence>
<evidence type="ECO:0000256" key="1">
    <source>
        <dbReference type="SAM" id="SignalP"/>
    </source>
</evidence>
<proteinExistence type="predicted"/>
<accession>A0A4V1C615</accession>
<sequence length="80" mass="8806">MKFSAALLTTITATGANALWFVPPQYTTNQHLQTYFRAYPGCVAHCETWSKSSQGGRMTNIATIQANCQAECNTIFEIGQ</sequence>
<dbReference type="Proteomes" id="UP000294847">
    <property type="component" value="Chromosome 3"/>
</dbReference>
<keyword evidence="1" id="KW-0732">Signal</keyword>
<feature type="signal peptide" evidence="1">
    <location>
        <begin position="1"/>
        <end position="18"/>
    </location>
</feature>
<reference evidence="2 3" key="1">
    <citation type="journal article" date="2019" name="Mol. Biol. Evol.">
        <title>Blast fungal genomes show frequent chromosomal changes, gene gains and losses, and effector gene turnover.</title>
        <authorList>
            <person name="Gomez Luciano L.B."/>
            <person name="Jason Tsai I."/>
            <person name="Chuma I."/>
            <person name="Tosa Y."/>
            <person name="Chen Y.H."/>
            <person name="Li J.Y."/>
            <person name="Li M.Y."/>
            <person name="Jade Lu M.Y."/>
            <person name="Nakayashiki H."/>
            <person name="Li W.H."/>
        </authorList>
    </citation>
    <scope>NUCLEOTIDE SEQUENCE [LARGE SCALE GENOMIC DNA]</scope>
    <source>
        <strain evidence="2">MZ5-1-6</strain>
    </source>
</reference>
<protein>
    <recommendedName>
        <fullName evidence="4">WSC domain-containing protein</fullName>
    </recommendedName>
</protein>
<name>A0A4V1C615_PYROR</name>
<gene>
    <name evidence="2" type="ORF">PoMZ_03252</name>
</gene>
<organism evidence="2 3">
    <name type="scientific">Pyricularia oryzae</name>
    <name type="common">Rice blast fungus</name>
    <name type="synonym">Magnaporthe oryzae</name>
    <dbReference type="NCBI Taxonomy" id="318829"/>
    <lineage>
        <taxon>Eukaryota</taxon>
        <taxon>Fungi</taxon>
        <taxon>Dikarya</taxon>
        <taxon>Ascomycota</taxon>
        <taxon>Pezizomycotina</taxon>
        <taxon>Sordariomycetes</taxon>
        <taxon>Sordariomycetidae</taxon>
        <taxon>Magnaporthales</taxon>
        <taxon>Pyriculariaceae</taxon>
        <taxon>Pyricularia</taxon>
    </lineage>
</organism>